<comment type="caution">
    <text evidence="2">The sequence shown here is derived from an EMBL/GenBank/DDBJ whole genome shotgun (WGS) entry which is preliminary data.</text>
</comment>
<dbReference type="EMBL" id="JBBLZC010000002">
    <property type="protein sequence ID" value="MEK0082023.1"/>
    <property type="molecule type" value="Genomic_DNA"/>
</dbReference>
<dbReference type="Pfam" id="PF09838">
    <property type="entry name" value="DUF2065"/>
    <property type="match status" value="1"/>
</dbReference>
<reference evidence="2 3" key="1">
    <citation type="submission" date="2024-01" db="EMBL/GenBank/DDBJ databases">
        <title>Multi-omics insights into the function and evolution of sodium benzoate biodegradation pathways in Benzoatithermus flavus gen. nov., sp. nov. from hot spring.</title>
        <authorList>
            <person name="Hu C.-J."/>
            <person name="Li W.-J."/>
        </authorList>
    </citation>
    <scope>NUCLEOTIDE SEQUENCE [LARGE SCALE GENOMIC DNA]</scope>
    <source>
        <strain evidence="2 3">SYSU G07066</strain>
    </source>
</reference>
<dbReference type="InterPro" id="IPR019201">
    <property type="entry name" value="DUF2065"/>
</dbReference>
<organism evidence="2 3">
    <name type="scientific">Benzoatithermus flavus</name>
    <dbReference type="NCBI Taxonomy" id="3108223"/>
    <lineage>
        <taxon>Bacteria</taxon>
        <taxon>Pseudomonadati</taxon>
        <taxon>Pseudomonadota</taxon>
        <taxon>Alphaproteobacteria</taxon>
        <taxon>Geminicoccales</taxon>
        <taxon>Geminicoccaceae</taxon>
        <taxon>Benzoatithermus</taxon>
    </lineage>
</organism>
<gene>
    <name evidence="2" type="ORF">U1T56_02580</name>
</gene>
<evidence type="ECO:0000313" key="2">
    <source>
        <dbReference type="EMBL" id="MEK0082023.1"/>
    </source>
</evidence>
<proteinExistence type="predicted"/>
<evidence type="ECO:0000313" key="3">
    <source>
        <dbReference type="Proteomes" id="UP001375743"/>
    </source>
</evidence>
<protein>
    <submittedName>
        <fullName evidence="2">DUF2065 domain-containing protein</fullName>
    </submittedName>
</protein>
<keyword evidence="3" id="KW-1185">Reference proteome</keyword>
<keyword evidence="1" id="KW-0812">Transmembrane</keyword>
<sequence>MTDLATGLALVLVVEGTLWALFPDSMKQAAARAALLDSGPLRIGGLAFVVLGVALVWLIRH</sequence>
<dbReference type="RefSeq" id="WP_418157880.1">
    <property type="nucleotide sequence ID" value="NZ_JBBLZC010000002.1"/>
</dbReference>
<dbReference type="Proteomes" id="UP001375743">
    <property type="component" value="Unassembled WGS sequence"/>
</dbReference>
<keyword evidence="1" id="KW-0472">Membrane</keyword>
<feature type="transmembrane region" description="Helical" evidence="1">
    <location>
        <begin position="40"/>
        <end position="59"/>
    </location>
</feature>
<keyword evidence="1" id="KW-1133">Transmembrane helix</keyword>
<evidence type="ECO:0000256" key="1">
    <source>
        <dbReference type="SAM" id="Phobius"/>
    </source>
</evidence>
<accession>A0ABU8XNI4</accession>
<name>A0ABU8XNI4_9PROT</name>